<accession>A0A075GPX9</accession>
<protein>
    <submittedName>
        <fullName evidence="2">Ig domain-containing protein</fullName>
    </submittedName>
</protein>
<feature type="transmembrane region" description="Helical" evidence="1">
    <location>
        <begin position="12"/>
        <end position="30"/>
    </location>
</feature>
<evidence type="ECO:0000313" key="2">
    <source>
        <dbReference type="EMBL" id="AIF03818.1"/>
    </source>
</evidence>
<keyword evidence="1" id="KW-0812">Transmembrane</keyword>
<reference evidence="2" key="1">
    <citation type="journal article" date="2014" name="Genome Biol. Evol.">
        <title>Pangenome evidence for extensive interdomain horizontal transfer affecting lineage core and shell genes in uncultured planktonic thaumarchaeota and euryarchaeota.</title>
        <authorList>
            <person name="Deschamps P."/>
            <person name="Zivanovic Y."/>
            <person name="Moreira D."/>
            <person name="Rodriguez-Valera F."/>
            <person name="Lopez-Garcia P."/>
        </authorList>
    </citation>
    <scope>NUCLEOTIDE SEQUENCE</scope>
</reference>
<organism evidence="2">
    <name type="scientific">uncultured marine group II/III euryarchaeote KM3_169_H09</name>
    <dbReference type="NCBI Taxonomy" id="1457923"/>
    <lineage>
        <taxon>Archaea</taxon>
        <taxon>Methanobacteriati</taxon>
        <taxon>Methanobacteriota</taxon>
        <taxon>environmental samples</taxon>
    </lineage>
</organism>
<dbReference type="AlphaFoldDB" id="A0A075GPX9"/>
<name>A0A075GPX9_9EURY</name>
<evidence type="ECO:0000256" key="1">
    <source>
        <dbReference type="SAM" id="Phobius"/>
    </source>
</evidence>
<dbReference type="EMBL" id="KF900690">
    <property type="protein sequence ID" value="AIF03818.1"/>
    <property type="molecule type" value="Genomic_DNA"/>
</dbReference>
<keyword evidence="1" id="KW-0472">Membrane</keyword>
<feature type="transmembrane region" description="Helical" evidence="1">
    <location>
        <begin position="955"/>
        <end position="981"/>
    </location>
</feature>
<keyword evidence="1" id="KW-1133">Transmembrane helix</keyword>
<proteinExistence type="predicted"/>
<sequence length="1052" mass="112723">MTTAQQLNKLPSLMMAFLMLTMSAVGYFAIEEQSAEKEELVAEDMPRFATSPGHSVFGEYVGAHWCGPCMGSASPSLVNLKNSNSEDFTYVSFFEGASTGWPSDGPVNRQNHVMANSGGYPTFAFADETSGSCYKVGSSGSNYYDADFTTGGCMHADSSDFSLEMGIALDSAGDTVTTSLEMTYLGAGDITVFVYGAITEKVGAEPYDDGSSPHHVWREWLLSDTNDFTEITLTANQAETLTWDNPLSTVRPGGGYTQWENFWPVFALMDGDYSTYNEVYAAIDFDMGPLIDVGITDFDARNSNDNTGFVAGDILELDVNIANNGAEAYNDGGSIDIYHLTGGEEIHLGGISINQLGVGGTQSYSATFDTSDLTLLPSGTSSFRARLSGLTGDRVVTNDYEDDLALHDMPPVPNRPAAVGAASVERGTPIQFESTALPNDLVDEMSTMTAVMEYSTSGSETWDTSWISAIDLIGSGGNARYIHTISAPMNAQSGTYDIRIQWTDAGGQSSDWEVTTDAFELRNAMPKILGAGDDGYAGIPTVKVETVETVSIVGMVSDAETSLSDLTIDSDAHEFISFDPLNLEITVSFDEIVYDSRGTPISQGIFITLGDGEDFSSGTLMFNVIENGQPRWSGVPTQSFDEGSSASLSLTEFLTDTDDNGNPTSTGLLTLSVVSVSDESLMTASINGQTLNVESVDDDSFGMAEIVVRASDGVKESDTVITFHINNINDAPAIELGEHVSLIVQTGERLNIDILAMVSDVDDPSEEIWVTVTTFVPGAVQYNPISGIATMSWSESGQEMVTITAEDRHGASSAAIMTIEVVNDLPLLWVDSSGYGDLAVSMDNTDYSSNPSVSIANVGTLELSDIKVLWSVCNSITGICNDFGVSHNLGPFIVLANSGEGLKVGDYVTLTVDAVDSTGFDRSTPDSFKAYATEAVEEIPEEPEDEPENVDKGTLSVMTVGVMAIGLLLAVSLVLGLAIVLQRQRRDGVGAEVYDYHEEYDYSDEPQVSPLVAPPVPPGMAPPLPPEGLPAGWTMQQWNHYGEEYLRRREQS</sequence>